<dbReference type="SUPFAM" id="SSF51556">
    <property type="entry name" value="Metallo-dependent hydrolases"/>
    <property type="match status" value="1"/>
</dbReference>
<dbReference type="InterPro" id="IPR018228">
    <property type="entry name" value="DNase_TatD-rel_CS"/>
</dbReference>
<dbReference type="InterPro" id="IPR015991">
    <property type="entry name" value="TatD/YcfH-like"/>
</dbReference>
<keyword evidence="2 3" id="KW-0378">Hydrolase</keyword>
<dbReference type="InterPro" id="IPR032466">
    <property type="entry name" value="Metal_Hydrolase"/>
</dbReference>
<reference evidence="3 4" key="1">
    <citation type="submission" date="2023-03" db="EMBL/GenBank/DDBJ databases">
        <title>Novel Species.</title>
        <authorList>
            <person name="Ma S."/>
        </authorList>
    </citation>
    <scope>NUCLEOTIDE SEQUENCE [LARGE SCALE GENOMIC DNA]</scope>
    <source>
        <strain evidence="3 4">LIND6LT2</strain>
    </source>
</reference>
<dbReference type="GO" id="GO:0016787">
    <property type="term" value="F:hydrolase activity"/>
    <property type="evidence" value="ECO:0007669"/>
    <property type="project" value="UniProtKB-KW"/>
</dbReference>
<keyword evidence="4" id="KW-1185">Reference proteome</keyword>
<dbReference type="Gene3D" id="3.20.20.140">
    <property type="entry name" value="Metal-dependent hydrolases"/>
    <property type="match status" value="1"/>
</dbReference>
<dbReference type="CDD" id="cd01310">
    <property type="entry name" value="TatD_DNAse"/>
    <property type="match status" value="1"/>
</dbReference>
<accession>A0ABZ2Y183</accession>
<dbReference type="PANTHER" id="PTHR46124">
    <property type="entry name" value="D-AMINOACYL-TRNA DEACYLASE"/>
    <property type="match status" value="1"/>
</dbReference>
<dbReference type="EMBL" id="CP121687">
    <property type="protein sequence ID" value="WZL69052.1"/>
    <property type="molecule type" value="Genomic_DNA"/>
</dbReference>
<evidence type="ECO:0000313" key="3">
    <source>
        <dbReference type="EMBL" id="WZL69052.1"/>
    </source>
</evidence>
<organism evidence="3 4">
    <name type="scientific">Defluviitalea saccharophila</name>
    <dbReference type="NCBI Taxonomy" id="879970"/>
    <lineage>
        <taxon>Bacteria</taxon>
        <taxon>Bacillati</taxon>
        <taxon>Bacillota</taxon>
        <taxon>Clostridia</taxon>
        <taxon>Lachnospirales</taxon>
        <taxon>Defluviitaleaceae</taxon>
        <taxon>Defluviitalea</taxon>
    </lineage>
</organism>
<evidence type="ECO:0000256" key="2">
    <source>
        <dbReference type="ARBA" id="ARBA00022801"/>
    </source>
</evidence>
<evidence type="ECO:0000313" key="4">
    <source>
        <dbReference type="Proteomes" id="UP001486565"/>
    </source>
</evidence>
<sequence>MYFESHAHYDDEAYNEDRDELLLSLKNCGVDYVIQNAASISSSKEGIELAKKYDFIYCTIGVHPHDAEELDEEKFKELKSLSTEKKVVAIGEIGLDYYYDNSPRDLQKYWFERQMEWSKEVSLPIVVHSRDASQDTFDLIEKVNPIGGVIHCYSGSVEMAKEYVKKGFYIGVGGTVTFKNAKKVIEVVNEIPLSSILIETDAPYLSPVPLRGKRNDSRNLKYIVEKIAEIKGISPEEVARITMENGKKLFKI</sequence>
<dbReference type="NCBIfam" id="TIGR00010">
    <property type="entry name" value="YchF/TatD family DNA exonuclease"/>
    <property type="match status" value="1"/>
</dbReference>
<dbReference type="PANTHER" id="PTHR46124:SF2">
    <property type="entry name" value="D-AMINOACYL-TRNA DEACYLASE"/>
    <property type="match status" value="1"/>
</dbReference>
<name>A0ABZ2Y183_9FIRM</name>
<dbReference type="Proteomes" id="UP001486565">
    <property type="component" value="Chromosome"/>
</dbReference>
<dbReference type="RefSeq" id="WP_341876056.1">
    <property type="nucleotide sequence ID" value="NZ_CP121687.1"/>
</dbReference>
<dbReference type="PROSITE" id="PS01091">
    <property type="entry name" value="TATD_3"/>
    <property type="match status" value="1"/>
</dbReference>
<gene>
    <name evidence="3" type="ORF">QBE51_09575</name>
</gene>
<dbReference type="Pfam" id="PF01026">
    <property type="entry name" value="TatD_DNase"/>
    <property type="match status" value="1"/>
</dbReference>
<keyword evidence="1" id="KW-0479">Metal-binding</keyword>
<proteinExistence type="predicted"/>
<dbReference type="InterPro" id="IPR001130">
    <property type="entry name" value="TatD-like"/>
</dbReference>
<evidence type="ECO:0000256" key="1">
    <source>
        <dbReference type="ARBA" id="ARBA00022723"/>
    </source>
</evidence>
<dbReference type="PIRSF" id="PIRSF005902">
    <property type="entry name" value="DNase_TatD"/>
    <property type="match status" value="1"/>
</dbReference>
<protein>
    <submittedName>
        <fullName evidence="3">TatD family hydrolase</fullName>
    </submittedName>
</protein>